<gene>
    <name evidence="6" type="ORF">ACFFGH_10420</name>
</gene>
<evidence type="ECO:0000256" key="4">
    <source>
        <dbReference type="PROSITE-ProRule" id="PRU00335"/>
    </source>
</evidence>
<dbReference type="InterPro" id="IPR009057">
    <property type="entry name" value="Homeodomain-like_sf"/>
</dbReference>
<dbReference type="Pfam" id="PF00440">
    <property type="entry name" value="TetR_N"/>
    <property type="match status" value="1"/>
</dbReference>
<name>A0ABV6RQP8_9GAMM</name>
<evidence type="ECO:0000256" key="2">
    <source>
        <dbReference type="ARBA" id="ARBA00023125"/>
    </source>
</evidence>
<dbReference type="SUPFAM" id="SSF46689">
    <property type="entry name" value="Homeodomain-like"/>
    <property type="match status" value="1"/>
</dbReference>
<dbReference type="PANTHER" id="PTHR30055:SF234">
    <property type="entry name" value="HTH-TYPE TRANSCRIPTIONAL REGULATOR BETI"/>
    <property type="match status" value="1"/>
</dbReference>
<protein>
    <submittedName>
        <fullName evidence="6">TetR/AcrR family transcriptional regulator</fullName>
    </submittedName>
</protein>
<evidence type="ECO:0000313" key="6">
    <source>
        <dbReference type="EMBL" id="MFC0678253.1"/>
    </source>
</evidence>
<keyword evidence="2 4" id="KW-0238">DNA-binding</keyword>
<keyword evidence="3" id="KW-0804">Transcription</keyword>
<dbReference type="InterPro" id="IPR050109">
    <property type="entry name" value="HTH-type_TetR-like_transc_reg"/>
</dbReference>
<organism evidence="6 7">
    <name type="scientific">Lysobacter korlensis</name>
    <dbReference type="NCBI Taxonomy" id="553636"/>
    <lineage>
        <taxon>Bacteria</taxon>
        <taxon>Pseudomonadati</taxon>
        <taxon>Pseudomonadota</taxon>
        <taxon>Gammaproteobacteria</taxon>
        <taxon>Lysobacterales</taxon>
        <taxon>Lysobacteraceae</taxon>
        <taxon>Lysobacter</taxon>
    </lineage>
</organism>
<dbReference type="PRINTS" id="PR00455">
    <property type="entry name" value="HTHTETR"/>
</dbReference>
<reference evidence="6 7" key="1">
    <citation type="submission" date="2024-09" db="EMBL/GenBank/DDBJ databases">
        <authorList>
            <person name="Sun Q."/>
            <person name="Mori K."/>
        </authorList>
    </citation>
    <scope>NUCLEOTIDE SEQUENCE [LARGE SCALE GENOMIC DNA]</scope>
    <source>
        <strain evidence="6 7">KCTC 23076</strain>
    </source>
</reference>
<dbReference type="Gene3D" id="1.10.357.10">
    <property type="entry name" value="Tetracycline Repressor, domain 2"/>
    <property type="match status" value="1"/>
</dbReference>
<dbReference type="EMBL" id="JBHLTG010000002">
    <property type="protein sequence ID" value="MFC0678253.1"/>
    <property type="molecule type" value="Genomic_DNA"/>
</dbReference>
<keyword evidence="7" id="KW-1185">Reference proteome</keyword>
<dbReference type="Pfam" id="PF17928">
    <property type="entry name" value="TetR_C_22"/>
    <property type="match status" value="1"/>
</dbReference>
<evidence type="ECO:0000256" key="3">
    <source>
        <dbReference type="ARBA" id="ARBA00023163"/>
    </source>
</evidence>
<evidence type="ECO:0000313" key="7">
    <source>
        <dbReference type="Proteomes" id="UP001589896"/>
    </source>
</evidence>
<accession>A0ABV6RQP8</accession>
<comment type="caution">
    <text evidence="6">The sequence shown here is derived from an EMBL/GenBank/DDBJ whole genome shotgun (WGS) entry which is preliminary data.</text>
</comment>
<evidence type="ECO:0000256" key="1">
    <source>
        <dbReference type="ARBA" id="ARBA00023015"/>
    </source>
</evidence>
<evidence type="ECO:0000259" key="5">
    <source>
        <dbReference type="PROSITE" id="PS50977"/>
    </source>
</evidence>
<dbReference type="Proteomes" id="UP001589896">
    <property type="component" value="Unassembled WGS sequence"/>
</dbReference>
<proteinExistence type="predicted"/>
<dbReference type="PANTHER" id="PTHR30055">
    <property type="entry name" value="HTH-TYPE TRANSCRIPTIONAL REGULATOR RUTR"/>
    <property type="match status" value="1"/>
</dbReference>
<dbReference type="RefSeq" id="WP_386667940.1">
    <property type="nucleotide sequence ID" value="NZ_JBHLTG010000002.1"/>
</dbReference>
<dbReference type="PROSITE" id="PS50977">
    <property type="entry name" value="HTH_TETR_2"/>
    <property type="match status" value="1"/>
</dbReference>
<keyword evidence="1" id="KW-0805">Transcription regulation</keyword>
<dbReference type="InterPro" id="IPR041674">
    <property type="entry name" value="TetR_C_22"/>
</dbReference>
<sequence length="215" mass="23108">MSEEVLPPAAGDEKRLLRNAPVQARSAARLAALLDAAASTLDDVGMERLTTALVAERAGASIGTVYRYFPDRVTLLQALAERNLQRLEERIDAAIPEAVGSALDALGTVADVVLDMFRTEPGFRSIRLGDVLDLRDAGRPEPAKARLARSIADAMTVAYDDLDAESLTARLDIALEVLDALITRAFVADPAGDERFLVPARRAFLSLVDDRVLAA</sequence>
<feature type="domain" description="HTH tetR-type" evidence="5">
    <location>
        <begin position="27"/>
        <end position="87"/>
    </location>
</feature>
<feature type="DNA-binding region" description="H-T-H motif" evidence="4">
    <location>
        <begin position="50"/>
        <end position="69"/>
    </location>
</feature>
<dbReference type="InterPro" id="IPR001647">
    <property type="entry name" value="HTH_TetR"/>
</dbReference>